<dbReference type="InterPro" id="IPR002110">
    <property type="entry name" value="Ankyrin_rpt"/>
</dbReference>
<keyword evidence="3" id="KW-0677">Repeat</keyword>
<keyword evidence="11" id="KW-0238">DNA-binding</keyword>
<organism evidence="11 12">
    <name type="scientific">Lithospermum erythrorhizon</name>
    <name type="common">Purple gromwell</name>
    <name type="synonym">Lithospermum officinale var. erythrorhizon</name>
    <dbReference type="NCBI Taxonomy" id="34254"/>
    <lineage>
        <taxon>Eukaryota</taxon>
        <taxon>Viridiplantae</taxon>
        <taxon>Streptophyta</taxon>
        <taxon>Embryophyta</taxon>
        <taxon>Tracheophyta</taxon>
        <taxon>Spermatophyta</taxon>
        <taxon>Magnoliopsida</taxon>
        <taxon>eudicotyledons</taxon>
        <taxon>Gunneridae</taxon>
        <taxon>Pentapetalae</taxon>
        <taxon>asterids</taxon>
        <taxon>lamiids</taxon>
        <taxon>Boraginales</taxon>
        <taxon>Boraginaceae</taxon>
        <taxon>Boraginoideae</taxon>
        <taxon>Lithospermeae</taxon>
        <taxon>Lithospermum</taxon>
    </lineage>
</organism>
<reference evidence="11 12" key="1">
    <citation type="submission" date="2024-01" db="EMBL/GenBank/DDBJ databases">
        <title>The complete chloroplast genome sequence of Lithospermum erythrorhizon: insights into the phylogenetic relationship among Boraginaceae species and the maternal lineages of purple gromwells.</title>
        <authorList>
            <person name="Okada T."/>
            <person name="Watanabe K."/>
        </authorList>
    </citation>
    <scope>NUCLEOTIDE SEQUENCE [LARGE SCALE GENOMIC DNA]</scope>
</reference>
<feature type="compositionally biased region" description="Polar residues" evidence="8">
    <location>
        <begin position="265"/>
        <end position="275"/>
    </location>
</feature>
<dbReference type="PANTHER" id="PTHR24186">
    <property type="entry name" value="PROTEIN PHOSPHATASE 1 REGULATORY SUBUNIT"/>
    <property type="match status" value="1"/>
</dbReference>
<dbReference type="GO" id="GO:0005886">
    <property type="term" value="C:plasma membrane"/>
    <property type="evidence" value="ECO:0007669"/>
    <property type="project" value="TreeGrafter"/>
</dbReference>
<evidence type="ECO:0000313" key="11">
    <source>
        <dbReference type="EMBL" id="GAA0175477.1"/>
    </source>
</evidence>
<dbReference type="SMART" id="SM00248">
    <property type="entry name" value="ANK"/>
    <property type="match status" value="5"/>
</dbReference>
<dbReference type="InterPro" id="IPR026961">
    <property type="entry name" value="PGG_dom"/>
</dbReference>
<feature type="transmembrane region" description="Helical" evidence="9">
    <location>
        <begin position="368"/>
        <end position="392"/>
    </location>
</feature>
<evidence type="ECO:0000313" key="12">
    <source>
        <dbReference type="Proteomes" id="UP001454036"/>
    </source>
</evidence>
<comment type="caution">
    <text evidence="11">The sequence shown here is derived from an EMBL/GenBank/DDBJ whole genome shotgun (WGS) entry which is preliminary data.</text>
</comment>
<dbReference type="InterPro" id="IPR036770">
    <property type="entry name" value="Ankyrin_rpt-contain_sf"/>
</dbReference>
<dbReference type="Proteomes" id="UP001454036">
    <property type="component" value="Unassembled WGS sequence"/>
</dbReference>
<gene>
    <name evidence="11" type="ORF">LIER_28644</name>
</gene>
<feature type="repeat" description="ANK" evidence="7">
    <location>
        <begin position="36"/>
        <end position="61"/>
    </location>
</feature>
<keyword evidence="12" id="KW-1185">Reference proteome</keyword>
<keyword evidence="11" id="KW-0371">Homeobox</keyword>
<dbReference type="PANTHER" id="PTHR24186:SF37">
    <property type="entry name" value="PGG DOMAIN-CONTAINING PROTEIN"/>
    <property type="match status" value="1"/>
</dbReference>
<dbReference type="PROSITE" id="PS50088">
    <property type="entry name" value="ANK_REPEAT"/>
    <property type="match status" value="3"/>
</dbReference>
<evidence type="ECO:0000256" key="9">
    <source>
        <dbReference type="SAM" id="Phobius"/>
    </source>
</evidence>
<evidence type="ECO:0000259" key="10">
    <source>
        <dbReference type="Pfam" id="PF13962"/>
    </source>
</evidence>
<keyword evidence="5 7" id="KW-0040">ANK repeat</keyword>
<evidence type="ECO:0000256" key="6">
    <source>
        <dbReference type="ARBA" id="ARBA00023136"/>
    </source>
</evidence>
<dbReference type="Pfam" id="PF13857">
    <property type="entry name" value="Ank_5"/>
    <property type="match status" value="1"/>
</dbReference>
<dbReference type="AlphaFoldDB" id="A0AAV3RGE6"/>
<evidence type="ECO:0000256" key="1">
    <source>
        <dbReference type="ARBA" id="ARBA00004141"/>
    </source>
</evidence>
<keyword evidence="2 9" id="KW-0812">Transmembrane</keyword>
<dbReference type="GO" id="GO:0003677">
    <property type="term" value="F:DNA binding"/>
    <property type="evidence" value="ECO:0007669"/>
    <property type="project" value="UniProtKB-KW"/>
</dbReference>
<dbReference type="PROSITE" id="PS50297">
    <property type="entry name" value="ANK_REP_REGION"/>
    <property type="match status" value="3"/>
</dbReference>
<comment type="subcellular location">
    <subcellularLocation>
        <location evidence="1">Membrane</location>
        <topology evidence="1">Multi-pass membrane protein</topology>
    </subcellularLocation>
</comment>
<feature type="repeat" description="ANK" evidence="7">
    <location>
        <begin position="104"/>
        <end position="136"/>
    </location>
</feature>
<evidence type="ECO:0000256" key="5">
    <source>
        <dbReference type="ARBA" id="ARBA00023043"/>
    </source>
</evidence>
<feature type="repeat" description="ANK" evidence="7">
    <location>
        <begin position="70"/>
        <end position="102"/>
    </location>
</feature>
<evidence type="ECO:0000256" key="3">
    <source>
        <dbReference type="ARBA" id="ARBA00022737"/>
    </source>
</evidence>
<protein>
    <submittedName>
        <fullName evidence="11">Homeodomain transcription factor</fullName>
    </submittedName>
</protein>
<feature type="region of interest" description="Disordered" evidence="8">
    <location>
        <begin position="246"/>
        <end position="280"/>
    </location>
</feature>
<feature type="transmembrane region" description="Helical" evidence="9">
    <location>
        <begin position="404"/>
        <end position="429"/>
    </location>
</feature>
<evidence type="ECO:0000256" key="4">
    <source>
        <dbReference type="ARBA" id="ARBA00022989"/>
    </source>
</evidence>
<evidence type="ECO:0000256" key="7">
    <source>
        <dbReference type="PROSITE-ProRule" id="PRU00023"/>
    </source>
</evidence>
<keyword evidence="6 9" id="KW-0472">Membrane</keyword>
<dbReference type="Pfam" id="PF13962">
    <property type="entry name" value="PGG"/>
    <property type="match status" value="1"/>
</dbReference>
<sequence>MERKLYDVAIKGDVYTLRELIHQDELILDRVILTCFNETPLHIATMKGHLEFVKEILRHNSMLTKELDSRKSSPLHMASLKGHLSIVKELVRVDPDMCFVGDRDGRNPLHLAAMKGRVEVLKLLVKMRLHAALKKTNRGETILHLCVKYDQIETMKIVLAAVDGGGGGEEVVVAKDDGGNTILHLAVEGKQTEMIKYLVKNKKINMNEQNGRGETALDILSQSQRDVIDLEISDIIREAGGLSAKELHTQPSSSLSSNTGHNSSRKANLNQKDQTSGGGEWLSKKRDAIMVVASLIATMAFQAGMNPTGGVWQEDEGTRRAGESIMAHHNPRSYRYFIRANTISFVSSLSTILLLISGLPFRHRLVMWLLMMIMWLTITSSALTYAISIVVLTPQDQKHQLSRVIDIAVTVWCGVMALMLLGNTIRLILRSLKKKGKIDDAWPPSKWRKSIEVHHGNSSQQTV</sequence>
<dbReference type="EMBL" id="BAABME010009613">
    <property type="protein sequence ID" value="GAA0175477.1"/>
    <property type="molecule type" value="Genomic_DNA"/>
</dbReference>
<keyword evidence="4 9" id="KW-1133">Transmembrane helix</keyword>
<accession>A0AAV3RGE6</accession>
<feature type="compositionally biased region" description="Low complexity" evidence="8">
    <location>
        <begin position="252"/>
        <end position="262"/>
    </location>
</feature>
<feature type="transmembrane region" description="Helical" evidence="9">
    <location>
        <begin position="336"/>
        <end position="356"/>
    </location>
</feature>
<name>A0AAV3RGE6_LITER</name>
<feature type="domain" description="PGG" evidence="10">
    <location>
        <begin position="280"/>
        <end position="391"/>
    </location>
</feature>
<proteinExistence type="predicted"/>
<dbReference type="Pfam" id="PF00023">
    <property type="entry name" value="Ank"/>
    <property type="match status" value="1"/>
</dbReference>
<dbReference type="Pfam" id="PF12796">
    <property type="entry name" value="Ank_2"/>
    <property type="match status" value="1"/>
</dbReference>
<dbReference type="Gene3D" id="1.25.40.20">
    <property type="entry name" value="Ankyrin repeat-containing domain"/>
    <property type="match status" value="1"/>
</dbReference>
<evidence type="ECO:0000256" key="8">
    <source>
        <dbReference type="SAM" id="MobiDB-lite"/>
    </source>
</evidence>
<evidence type="ECO:0000256" key="2">
    <source>
        <dbReference type="ARBA" id="ARBA00022692"/>
    </source>
</evidence>
<dbReference type="SUPFAM" id="SSF48403">
    <property type="entry name" value="Ankyrin repeat"/>
    <property type="match status" value="1"/>
</dbReference>